<evidence type="ECO:0000313" key="4">
    <source>
        <dbReference type="Proteomes" id="UP000005104"/>
    </source>
</evidence>
<organism evidence="3 4">
    <name type="scientific">Desulfosporosinus youngiae DSM 17734</name>
    <dbReference type="NCBI Taxonomy" id="768710"/>
    <lineage>
        <taxon>Bacteria</taxon>
        <taxon>Bacillati</taxon>
        <taxon>Bacillota</taxon>
        <taxon>Clostridia</taxon>
        <taxon>Eubacteriales</taxon>
        <taxon>Desulfitobacteriaceae</taxon>
        <taxon>Desulfosporosinus</taxon>
    </lineage>
</organism>
<dbReference type="Pfam" id="PF04754">
    <property type="entry name" value="Transposase_31"/>
    <property type="match status" value="1"/>
</dbReference>
<dbReference type="AlphaFoldDB" id="H5Y3C1"/>
<evidence type="ECO:0000256" key="1">
    <source>
        <dbReference type="ARBA" id="ARBA00009787"/>
    </source>
</evidence>
<dbReference type="InterPro" id="IPR006842">
    <property type="entry name" value="Transposase_31"/>
</dbReference>
<gene>
    <name evidence="3" type="ORF">DesyoDRAFT_1762</name>
</gene>
<dbReference type="InterPro" id="IPR051699">
    <property type="entry name" value="Rpn/YhgA-like_nuclease"/>
</dbReference>
<dbReference type="eggNOG" id="COG5464">
    <property type="taxonomic scope" value="Bacteria"/>
</dbReference>
<dbReference type="PANTHER" id="PTHR34611">
    <property type="match status" value="1"/>
</dbReference>
<dbReference type="InterPro" id="IPR010106">
    <property type="entry name" value="RpnA"/>
</dbReference>
<dbReference type="NCBIfam" id="TIGR01784">
    <property type="entry name" value="T_den_put_tspse"/>
    <property type="match status" value="1"/>
</dbReference>
<dbReference type="EMBL" id="CM001441">
    <property type="protein sequence ID" value="EHQ88890.1"/>
    <property type="molecule type" value="Genomic_DNA"/>
</dbReference>
<dbReference type="RefSeq" id="WP_007781860.1">
    <property type="nucleotide sequence ID" value="NZ_CM001441.1"/>
</dbReference>
<proteinExistence type="inferred from homology"/>
<comment type="similarity">
    <text evidence="1">Belongs to the Rpn/YhgA-like nuclease family.</text>
</comment>
<sequence>MSLIHQPHDKFFKETLSDIKTAKDFLRHYLPPEILDLVDLGTITPQKDSYIENDLEETFSDLLIQAKINHKEGYLYFLFEHKSYPSPKIALQLLKYILNIWEQKTAPRPTAKLPVIIPLVVYHGKARWNSPLNLSGLIDDYEQLPRAVTTHLPDFSYLFYNLSHYSNAELKGGIKLQIFLKLLRDIFEQDNTLFLKTLRESIHAFDQLEKQNQGLEYFETFIRYIMNARNNLEFQTIYELVKEASLERSAVIMTIAEKLITEGMEKGIEKGMEQGLEKGMEKGMEKGIEKGMEKGKLEVAENLLKLGLGMDTILKATGLTEEEVRNLLN</sequence>
<dbReference type="GO" id="GO:0006310">
    <property type="term" value="P:DNA recombination"/>
    <property type="evidence" value="ECO:0007669"/>
    <property type="project" value="TreeGrafter"/>
</dbReference>
<evidence type="ECO:0000313" key="3">
    <source>
        <dbReference type="EMBL" id="EHQ88890.1"/>
    </source>
</evidence>
<reference evidence="3 4" key="1">
    <citation type="submission" date="2011-11" db="EMBL/GenBank/DDBJ databases">
        <title>The Noncontiguous Finished genome of Desulfosporosinus youngiae DSM 17734.</title>
        <authorList>
            <consortium name="US DOE Joint Genome Institute (JGI-PGF)"/>
            <person name="Lucas S."/>
            <person name="Han J."/>
            <person name="Lapidus A."/>
            <person name="Cheng J.-F."/>
            <person name="Goodwin L."/>
            <person name="Pitluck S."/>
            <person name="Peters L."/>
            <person name="Ovchinnikova G."/>
            <person name="Lu M."/>
            <person name="Land M.L."/>
            <person name="Hauser L."/>
            <person name="Pester M."/>
            <person name="Spring S."/>
            <person name="Ollivier B."/>
            <person name="Rattei T."/>
            <person name="Klenk H.-P."/>
            <person name="Wagner M."/>
            <person name="Loy A."/>
            <person name="Woyke T.J."/>
        </authorList>
    </citation>
    <scope>NUCLEOTIDE SEQUENCE [LARGE SCALE GENOMIC DNA]</scope>
    <source>
        <strain evidence="3 4">DSM 17734</strain>
    </source>
</reference>
<dbReference type="STRING" id="768710.DesyoDRAFT_1762"/>
<accession>H5Y3C1</accession>
<dbReference type="HOGENOM" id="CLU_059548_0_0_9"/>
<dbReference type="OrthoDB" id="1980949at2"/>
<dbReference type="Proteomes" id="UP000005104">
    <property type="component" value="Chromosome"/>
</dbReference>
<evidence type="ECO:0000259" key="2">
    <source>
        <dbReference type="Pfam" id="PF04754"/>
    </source>
</evidence>
<dbReference type="GO" id="GO:1990238">
    <property type="term" value="F:double-stranded DNA endonuclease activity"/>
    <property type="evidence" value="ECO:0007669"/>
    <property type="project" value="TreeGrafter"/>
</dbReference>
<name>H5Y3C1_9FIRM</name>
<dbReference type="PANTHER" id="PTHR34611:SF2">
    <property type="entry name" value="INACTIVE RECOMBINATION-PROMOTING NUCLEASE-LIKE PROTEIN RPNE-RELATED"/>
    <property type="match status" value="1"/>
</dbReference>
<feature type="domain" description="Transposase (putative) YhgA-like" evidence="2">
    <location>
        <begin position="6"/>
        <end position="212"/>
    </location>
</feature>
<keyword evidence="4" id="KW-1185">Reference proteome</keyword>
<protein>
    <submittedName>
        <fullName evidence="3">Putative transposase</fullName>
    </submittedName>
</protein>